<accession>A0A919JCF0</accession>
<comment type="caution">
    <text evidence="2">The sequence shown here is derived from an EMBL/GenBank/DDBJ whole genome shotgun (WGS) entry which is preliminary data.</text>
</comment>
<sequence length="246" mass="25534">MRTLRRPVLSAAVTVGALALAGATGTAFAAPRVPPGQAFTTSATDATYPLPAEGAAWSVAATQGRDGGQADLEIRDAAGRSLIRSAEGFGILDWVAVNTNAGRHPAGRYDVRVTADTDGGRPTTHLVQLVGGGADLVPGRPGTVGDTARPWLVDVRDLPLRAGDMVSLRVGGAVGAVAVLGDDPKPIFWLQTRRTADLSTAFPKPDTDDQTFTVDFTAPEDGVYGVVFEARNDYSRAARVDVALVG</sequence>
<dbReference type="Proteomes" id="UP000647172">
    <property type="component" value="Unassembled WGS sequence"/>
</dbReference>
<keyword evidence="3" id="KW-1185">Reference proteome</keyword>
<name>A0A919JCF0_9ACTN</name>
<evidence type="ECO:0000256" key="1">
    <source>
        <dbReference type="SAM" id="SignalP"/>
    </source>
</evidence>
<dbReference type="EMBL" id="BOMQ01000008">
    <property type="protein sequence ID" value="GIE47258.1"/>
    <property type="molecule type" value="Genomic_DNA"/>
</dbReference>
<dbReference type="AlphaFoldDB" id="A0A919JCF0"/>
<gene>
    <name evidence="2" type="ORF">Ani05nite_07920</name>
</gene>
<protein>
    <submittedName>
        <fullName evidence="2">Uncharacterized protein</fullName>
    </submittedName>
</protein>
<evidence type="ECO:0000313" key="2">
    <source>
        <dbReference type="EMBL" id="GIE47258.1"/>
    </source>
</evidence>
<feature type="signal peptide" evidence="1">
    <location>
        <begin position="1"/>
        <end position="29"/>
    </location>
</feature>
<organism evidence="2 3">
    <name type="scientific">Actinoplanes nipponensis</name>
    <dbReference type="NCBI Taxonomy" id="135950"/>
    <lineage>
        <taxon>Bacteria</taxon>
        <taxon>Bacillati</taxon>
        <taxon>Actinomycetota</taxon>
        <taxon>Actinomycetes</taxon>
        <taxon>Micromonosporales</taxon>
        <taxon>Micromonosporaceae</taxon>
        <taxon>Actinoplanes</taxon>
    </lineage>
</organism>
<feature type="chain" id="PRO_5036989034" evidence="1">
    <location>
        <begin position="30"/>
        <end position="246"/>
    </location>
</feature>
<dbReference type="RefSeq" id="WP_203764860.1">
    <property type="nucleotide sequence ID" value="NZ_BAAAYJ010000008.1"/>
</dbReference>
<proteinExistence type="predicted"/>
<keyword evidence="1" id="KW-0732">Signal</keyword>
<evidence type="ECO:0000313" key="3">
    <source>
        <dbReference type="Proteomes" id="UP000647172"/>
    </source>
</evidence>
<reference evidence="2" key="1">
    <citation type="submission" date="2021-01" db="EMBL/GenBank/DDBJ databases">
        <title>Whole genome shotgun sequence of Actinoplanes nipponensis NBRC 14063.</title>
        <authorList>
            <person name="Komaki H."/>
            <person name="Tamura T."/>
        </authorList>
    </citation>
    <scope>NUCLEOTIDE SEQUENCE</scope>
    <source>
        <strain evidence="2">NBRC 14063</strain>
    </source>
</reference>